<keyword evidence="3" id="KW-0597">Phosphoprotein</keyword>
<feature type="transmembrane region" description="Helical" evidence="20">
    <location>
        <begin position="821"/>
        <end position="839"/>
    </location>
</feature>
<evidence type="ECO:0000256" key="19">
    <source>
        <dbReference type="SAM" id="MobiDB-lite"/>
    </source>
</evidence>
<feature type="transmembrane region" description="Helical" evidence="20">
    <location>
        <begin position="845"/>
        <end position="866"/>
    </location>
</feature>
<dbReference type="OrthoDB" id="2150267at2759"/>
<feature type="transmembrane region" description="Helical" evidence="20">
    <location>
        <begin position="682"/>
        <end position="701"/>
    </location>
</feature>
<dbReference type="GO" id="GO:0004965">
    <property type="term" value="F:G protein-coupled GABA receptor activity"/>
    <property type="evidence" value="ECO:0007669"/>
    <property type="project" value="InterPro"/>
</dbReference>
<feature type="domain" description="G-protein coupled receptors family 3 profile" evidence="22">
    <location>
        <begin position="606"/>
        <end position="888"/>
    </location>
</feature>
<evidence type="ECO:0000256" key="9">
    <source>
        <dbReference type="ARBA" id="ARBA00023054"/>
    </source>
</evidence>
<evidence type="ECO:0000256" key="17">
    <source>
        <dbReference type="ARBA" id="ARBA00073785"/>
    </source>
</evidence>
<dbReference type="GO" id="GO:0007214">
    <property type="term" value="P:gamma-aminobutyric acid signaling pathway"/>
    <property type="evidence" value="ECO:0007669"/>
    <property type="project" value="TreeGrafter"/>
</dbReference>
<reference evidence="24" key="1">
    <citation type="submission" date="2025-08" db="UniProtKB">
        <authorList>
            <consortium name="RefSeq"/>
        </authorList>
    </citation>
    <scope>IDENTIFICATION</scope>
</reference>
<dbReference type="PANTHER" id="PTHR10519:SF20">
    <property type="entry name" value="G-PROTEIN COUPLED RECEPTOR 156-RELATED"/>
    <property type="match status" value="1"/>
</dbReference>
<dbReference type="InterPro" id="IPR001828">
    <property type="entry name" value="ANF_lig-bd_rcpt"/>
</dbReference>
<dbReference type="FunFam" id="3.40.50.2300:FF:000072">
    <property type="entry name" value="Gamma-aminobutyric acid type B receptor subunit 2"/>
    <property type="match status" value="1"/>
</dbReference>
<evidence type="ECO:0000256" key="7">
    <source>
        <dbReference type="ARBA" id="ARBA00023018"/>
    </source>
</evidence>
<dbReference type="SUPFAM" id="SSF56436">
    <property type="entry name" value="C-type lectin-like"/>
    <property type="match status" value="1"/>
</dbReference>
<dbReference type="PROSITE" id="PS50259">
    <property type="entry name" value="G_PROTEIN_RECEP_F3_4"/>
    <property type="match status" value="1"/>
</dbReference>
<comment type="subcellular location">
    <subcellularLocation>
        <location evidence="16">Postsynaptic cell membrane</location>
        <topology evidence="16">Multi-pass membrane protein</topology>
    </subcellularLocation>
</comment>
<evidence type="ECO:0000313" key="24">
    <source>
        <dbReference type="RefSeq" id="XP_022091261.1"/>
    </source>
</evidence>
<accession>A0A8B7YI13</accession>
<keyword evidence="12" id="KW-0675">Receptor</keyword>
<evidence type="ECO:0000256" key="8">
    <source>
        <dbReference type="ARBA" id="ARBA00023040"/>
    </source>
</evidence>
<feature type="signal peptide" evidence="21">
    <location>
        <begin position="1"/>
        <end position="22"/>
    </location>
</feature>
<dbReference type="GO" id="GO:0045211">
    <property type="term" value="C:postsynaptic membrane"/>
    <property type="evidence" value="ECO:0007669"/>
    <property type="project" value="UniProtKB-SubCell"/>
</dbReference>
<evidence type="ECO:0000256" key="11">
    <source>
        <dbReference type="ARBA" id="ARBA00023157"/>
    </source>
</evidence>
<evidence type="ECO:0000259" key="22">
    <source>
        <dbReference type="PROSITE" id="PS50259"/>
    </source>
</evidence>
<dbReference type="PRINTS" id="PR01176">
    <property type="entry name" value="GABABRECEPTR"/>
</dbReference>
<feature type="transmembrane region" description="Helical" evidence="20">
    <location>
        <begin position="778"/>
        <end position="801"/>
    </location>
</feature>
<dbReference type="KEGG" id="aplc:110979603"/>
<evidence type="ECO:0000256" key="10">
    <source>
        <dbReference type="ARBA" id="ARBA00023136"/>
    </source>
</evidence>
<keyword evidence="13" id="KW-0325">Glycoprotein</keyword>
<dbReference type="Pfam" id="PF00003">
    <property type="entry name" value="7tm_3"/>
    <property type="match status" value="1"/>
</dbReference>
<dbReference type="PRINTS" id="PR01177">
    <property type="entry name" value="GABAB1RECPTR"/>
</dbReference>
<dbReference type="InterPro" id="IPR028082">
    <property type="entry name" value="Peripla_BP_I"/>
</dbReference>
<evidence type="ECO:0000256" key="2">
    <source>
        <dbReference type="ARBA" id="ARBA00022475"/>
    </source>
</evidence>
<feature type="transmembrane region" description="Helical" evidence="20">
    <location>
        <begin position="647"/>
        <end position="670"/>
    </location>
</feature>
<feature type="compositionally biased region" description="Polar residues" evidence="19">
    <location>
        <begin position="886"/>
        <end position="901"/>
    </location>
</feature>
<evidence type="ECO:0000256" key="13">
    <source>
        <dbReference type="ARBA" id="ARBA00023180"/>
    </source>
</evidence>
<evidence type="ECO:0000256" key="20">
    <source>
        <dbReference type="SAM" id="Phobius"/>
    </source>
</evidence>
<keyword evidence="15" id="KW-0628">Postsynaptic cell membrane</keyword>
<evidence type="ECO:0000256" key="12">
    <source>
        <dbReference type="ARBA" id="ARBA00023170"/>
    </source>
</evidence>
<dbReference type="InterPro" id="IPR017978">
    <property type="entry name" value="GPCR_3_C"/>
</dbReference>
<evidence type="ECO:0000256" key="3">
    <source>
        <dbReference type="ARBA" id="ARBA00022553"/>
    </source>
</evidence>
<dbReference type="PRINTS" id="PR00248">
    <property type="entry name" value="GPCRMGR"/>
</dbReference>
<keyword evidence="5 21" id="KW-0732">Signal</keyword>
<keyword evidence="7" id="KW-0770">Synapse</keyword>
<name>A0A8B7YI13_ACAPL</name>
<organism evidence="23 24">
    <name type="scientific">Acanthaster planci</name>
    <name type="common">Crown-of-thorns starfish</name>
    <dbReference type="NCBI Taxonomy" id="133434"/>
    <lineage>
        <taxon>Eukaryota</taxon>
        <taxon>Metazoa</taxon>
        <taxon>Echinodermata</taxon>
        <taxon>Eleutherozoa</taxon>
        <taxon>Asterozoa</taxon>
        <taxon>Asteroidea</taxon>
        <taxon>Valvatacea</taxon>
        <taxon>Valvatida</taxon>
        <taxon>Acanthasteridae</taxon>
        <taxon>Acanthaster</taxon>
    </lineage>
</organism>
<dbReference type="GeneID" id="110979603"/>
<keyword evidence="11" id="KW-1015">Disulfide bond</keyword>
<keyword evidence="23" id="KW-1185">Reference proteome</keyword>
<feature type="region of interest" description="Disordered" evidence="19">
    <location>
        <begin position="926"/>
        <end position="947"/>
    </location>
</feature>
<protein>
    <recommendedName>
        <fullName evidence="17">Gamma-aminobutyric acid type B receptor subunit 2</fullName>
    </recommendedName>
    <alternativeName>
        <fullName evidence="18">G-protein coupled receptor 51</fullName>
    </alternativeName>
</protein>
<evidence type="ECO:0000256" key="1">
    <source>
        <dbReference type="ARBA" id="ARBA00008991"/>
    </source>
</evidence>
<dbReference type="OMA" id="YYLYWSI"/>
<evidence type="ECO:0000313" key="23">
    <source>
        <dbReference type="Proteomes" id="UP000694845"/>
    </source>
</evidence>
<feature type="transmembrane region" description="Helical" evidence="20">
    <location>
        <begin position="599"/>
        <end position="627"/>
    </location>
</feature>
<proteinExistence type="inferred from homology"/>
<evidence type="ECO:0000256" key="15">
    <source>
        <dbReference type="ARBA" id="ARBA00023257"/>
    </source>
</evidence>
<evidence type="ECO:0000256" key="5">
    <source>
        <dbReference type="ARBA" id="ARBA00022729"/>
    </source>
</evidence>
<evidence type="ECO:0000256" key="4">
    <source>
        <dbReference type="ARBA" id="ARBA00022692"/>
    </source>
</evidence>
<evidence type="ECO:0000256" key="21">
    <source>
        <dbReference type="SAM" id="SignalP"/>
    </source>
</evidence>
<dbReference type="Proteomes" id="UP000694845">
    <property type="component" value="Unplaced"/>
</dbReference>
<evidence type="ECO:0000256" key="14">
    <source>
        <dbReference type="ARBA" id="ARBA00023224"/>
    </source>
</evidence>
<keyword evidence="14" id="KW-0807">Transducer</keyword>
<dbReference type="CDD" id="cd15047">
    <property type="entry name" value="7tmC_GABA-B-like"/>
    <property type="match status" value="1"/>
</dbReference>
<dbReference type="InterPro" id="IPR000337">
    <property type="entry name" value="GPCR_3"/>
</dbReference>
<feature type="region of interest" description="Disordered" evidence="19">
    <location>
        <begin position="881"/>
        <end position="908"/>
    </location>
</feature>
<comment type="similarity">
    <text evidence="1">Belongs to the G-protein coupled receptor 3 family. GABA-B receptor subfamily.</text>
</comment>
<keyword evidence="4 20" id="KW-0812">Transmembrane</keyword>
<dbReference type="GO" id="GO:0038039">
    <property type="term" value="C:G protein-coupled receptor heterodimeric complex"/>
    <property type="evidence" value="ECO:0007669"/>
    <property type="project" value="TreeGrafter"/>
</dbReference>
<dbReference type="CDD" id="cd00037">
    <property type="entry name" value="CLECT"/>
    <property type="match status" value="1"/>
</dbReference>
<evidence type="ECO:0000256" key="16">
    <source>
        <dbReference type="ARBA" id="ARBA00034104"/>
    </source>
</evidence>
<dbReference type="PANTHER" id="PTHR10519">
    <property type="entry name" value="GABA-B RECEPTOR"/>
    <property type="match status" value="1"/>
</dbReference>
<keyword evidence="8" id="KW-0297">G-protein coupled receptor</keyword>
<keyword evidence="2" id="KW-1003">Cell membrane</keyword>
<sequence length="1020" mass="114359">MKAAVFNRLVLFAILWLPKLNAQTPAVSAFPFAENESLIDRSISAIPTEPPAAKIPLFLGGFFALPGGGWDGSVTLVAVEMALESINAYPDILTEYELKMVWNDSRCDAGLGTRLFFEHIRLPPQKLMLIGPACSTTAQAVAQTSFYWNLITMSYSAASSALSNRVVFPYFYRTYMPDPMLNRARIRLIKEFGWQRVATIHENQDLFSLAIDDMINLLKADNITLISSESFDEDPTNQVANLKALDARIIIVNMYESKARRVMCEAARQGMIGPGYVWFNLGWWSSRWWKLDDPTVKKCTTAEVKRAVEKSHYIGFESTLLGKDDTVTVAGITPLEFDLELRRRLTLPENSLYNYNGIASFAYDAAWALALALNESAEILKTKNFSDGSSRRLEDFTYDDNEMSKVFFDSLHGTKFYGTSGPVSFLGADRISVTQIEQLRVDCWPNWIKHDGRCYMFVSDSASSEEAATHCRANDESQLASVDTDNHTEIDFLMRTLKSLVANKTTNDTKWMVNMVSNSTNSTCSALEISDDDPRIVQVHCNLLLPFICKDEAEYIEAVVGEYDTASDVLRLTSDLLWPDGEVPLDRTPVIQIHRIETYVGVSFAVFLGLSSLAGIGILLSVVFLIFNLRYRSLRIVRMSSPNLNNIILIGTVIVYTSVVLFGIDMNLVAEEYLVFFCYTRVWLMAVGFVLAFGAMFSKTWRVHKVVARKTPKRKVVQDRQLIAMVGVFLLIDVAILVPWQLIFPWHLDRKYLRERLHPENETVILVPYITTCTGDYYLYWSIALYSLKGLLLVFGAFLAWETRQVTIPALNDSKLIGISVYNVVILCIVGLAINLVLGQDPQTLYIFNSAISIFCTTLTILIVFVPKVIAVHKNPMEDPMRESTVKSVSCSSPDSTNSNREMTEENRKLKERVAKLEKCLKEIQQNSGNVSESQRRNNLPSGPSHSQMKMRTCNLGMWCCGLICGCSPGEVHRSAGGRRRRQSDSAHAAHVNEVDLSLEITASTSVAPVADDLNLAAQS</sequence>
<dbReference type="AlphaFoldDB" id="A0A8B7YI13"/>
<dbReference type="Gene3D" id="3.10.100.10">
    <property type="entry name" value="Mannose-Binding Protein A, subunit A"/>
    <property type="match status" value="1"/>
</dbReference>
<dbReference type="CDD" id="cd06366">
    <property type="entry name" value="PBP1_GABAb_receptor"/>
    <property type="match status" value="1"/>
</dbReference>
<feature type="transmembrane region" description="Helical" evidence="20">
    <location>
        <begin position="722"/>
        <end position="743"/>
    </location>
</feature>
<gene>
    <name evidence="24" type="primary">LOC110979603</name>
</gene>
<dbReference type="SUPFAM" id="SSF53822">
    <property type="entry name" value="Periplasmic binding protein-like I"/>
    <property type="match status" value="1"/>
</dbReference>
<keyword evidence="10 20" id="KW-0472">Membrane</keyword>
<evidence type="ECO:0000256" key="6">
    <source>
        <dbReference type="ARBA" id="ARBA00022989"/>
    </source>
</evidence>
<dbReference type="InterPro" id="IPR016187">
    <property type="entry name" value="CTDL_fold"/>
</dbReference>
<evidence type="ECO:0000256" key="18">
    <source>
        <dbReference type="ARBA" id="ARBA00083903"/>
    </source>
</evidence>
<dbReference type="FunFam" id="3.40.50.2300:FF:000063">
    <property type="entry name" value="Gamma-aminobutyric acid type B receptor subunit"/>
    <property type="match status" value="1"/>
</dbReference>
<dbReference type="Pfam" id="PF01094">
    <property type="entry name" value="ANF_receptor"/>
    <property type="match status" value="1"/>
</dbReference>
<dbReference type="RefSeq" id="XP_022091261.1">
    <property type="nucleotide sequence ID" value="XM_022235569.1"/>
</dbReference>
<keyword evidence="6 20" id="KW-1133">Transmembrane helix</keyword>
<dbReference type="InterPro" id="IPR016186">
    <property type="entry name" value="C-type_lectin-like/link_sf"/>
</dbReference>
<keyword evidence="9" id="KW-0175">Coiled coil</keyword>
<dbReference type="Gene3D" id="3.40.50.2300">
    <property type="match status" value="2"/>
</dbReference>
<dbReference type="InterPro" id="IPR002455">
    <property type="entry name" value="GPCR3_GABA-B"/>
</dbReference>
<feature type="chain" id="PRO_5034265499" description="Gamma-aminobutyric acid type B receptor subunit 2" evidence="21">
    <location>
        <begin position="23"/>
        <end position="1020"/>
    </location>
</feature>